<dbReference type="EMBL" id="JABXIY010000006">
    <property type="protein sequence ID" value="NVK95656.1"/>
    <property type="molecule type" value="Genomic_DNA"/>
</dbReference>
<evidence type="ECO:0000313" key="2">
    <source>
        <dbReference type="Proteomes" id="UP000565723"/>
    </source>
</evidence>
<accession>A0A850LC27</accession>
<proteinExistence type="predicted"/>
<name>A0A850LC27_9RHOB</name>
<gene>
    <name evidence="1" type="ORF">HW564_01890</name>
</gene>
<comment type="caution">
    <text evidence="1">The sequence shown here is derived from an EMBL/GenBank/DDBJ whole genome shotgun (WGS) entry which is preliminary data.</text>
</comment>
<evidence type="ECO:0000313" key="1">
    <source>
        <dbReference type="EMBL" id="NVK95656.1"/>
    </source>
</evidence>
<protein>
    <submittedName>
        <fullName evidence="1">DUF3726 domain-containing protein</fullName>
    </submittedName>
</protein>
<dbReference type="Proteomes" id="UP000565723">
    <property type="component" value="Unassembled WGS sequence"/>
</dbReference>
<dbReference type="SMR" id="A0A850LC27"/>
<dbReference type="InterPro" id="IPR022201">
    <property type="entry name" value="DUF3726"/>
</dbReference>
<dbReference type="RefSeq" id="WP_011048878.1">
    <property type="nucleotide sequence ID" value="NZ_CP076685.1"/>
</dbReference>
<dbReference type="AlphaFoldDB" id="A0A850LC27"/>
<organism evidence="1 2">
    <name type="scientific">Ruegeria pomeroyi</name>
    <dbReference type="NCBI Taxonomy" id="89184"/>
    <lineage>
        <taxon>Bacteria</taxon>
        <taxon>Pseudomonadati</taxon>
        <taxon>Pseudomonadota</taxon>
        <taxon>Alphaproteobacteria</taxon>
        <taxon>Rhodobacterales</taxon>
        <taxon>Roseobacteraceae</taxon>
        <taxon>Ruegeria</taxon>
    </lineage>
</organism>
<sequence>MSFSLNEIEATAKRATRGAGYPWGLAEEAAKATRWLAAHDLDACAELAGLLTRIDGVPLADLAPEPKGTTWVASGGTMCPLAAGAALSDRAAQLRDTGIRLEQLARPALLMPFAALIAQQIGRPVTLRWEGGSAVTDGVALDLSGTAPDLAAWVEVSPGGQIDAATPIRSRARPAPEAWVTLNRLAHRTYAPATEESRLKGAGAGLSDND</sequence>
<dbReference type="OMA" id="FPGTEML"/>
<reference evidence="1 2" key="1">
    <citation type="journal article" date="2020" name="Proc. Natl. Acad. Sci. U.S.A.">
        <title>Ecological drivers of bacterial community assembly in synthetic phycospheres.</title>
        <authorList>
            <person name="Fu H."/>
            <person name="Uchimiya M."/>
            <person name="Gore J."/>
            <person name="Moran M.A."/>
        </authorList>
    </citation>
    <scope>NUCLEOTIDE SEQUENCE [LARGE SCALE GENOMIC DNA]</scope>
    <source>
        <strain evidence="1">HF-Din03</strain>
    </source>
</reference>
<dbReference type="Pfam" id="PF12525">
    <property type="entry name" value="DUF3726"/>
    <property type="match status" value="1"/>
</dbReference>